<evidence type="ECO:0000313" key="18">
    <source>
        <dbReference type="Proteomes" id="UP000824214"/>
    </source>
</evidence>
<dbReference type="Gene3D" id="1.10.10.160">
    <property type="match status" value="1"/>
</dbReference>
<dbReference type="Proteomes" id="UP000824214">
    <property type="component" value="Unassembled WGS sequence"/>
</dbReference>
<evidence type="ECO:0000256" key="8">
    <source>
        <dbReference type="ARBA" id="ARBA00023235"/>
    </source>
</evidence>
<evidence type="ECO:0000256" key="3">
    <source>
        <dbReference type="ARBA" id="ARBA00022741"/>
    </source>
</evidence>
<name>A0A9D2LX11_9FIRM</name>
<feature type="domain" description="UvrD-like helicase C-terminal" evidence="16">
    <location>
        <begin position="340"/>
        <end position="615"/>
    </location>
</feature>
<keyword evidence="3 13" id="KW-0547">Nucleotide-binding</keyword>
<dbReference type="GO" id="GO:0003677">
    <property type="term" value="F:DNA binding"/>
    <property type="evidence" value="ECO:0007669"/>
    <property type="project" value="UniProtKB-KW"/>
</dbReference>
<feature type="region of interest" description="Disordered" evidence="14">
    <location>
        <begin position="697"/>
        <end position="732"/>
    </location>
</feature>
<evidence type="ECO:0000256" key="14">
    <source>
        <dbReference type="SAM" id="MobiDB-lite"/>
    </source>
</evidence>
<dbReference type="CDD" id="cd17932">
    <property type="entry name" value="DEXQc_UvrD"/>
    <property type="match status" value="1"/>
</dbReference>
<dbReference type="EMBL" id="DWXZ01000028">
    <property type="protein sequence ID" value="HJB36789.1"/>
    <property type="molecule type" value="Genomic_DNA"/>
</dbReference>
<evidence type="ECO:0000256" key="2">
    <source>
        <dbReference type="ARBA" id="ARBA00014807"/>
    </source>
</evidence>
<keyword evidence="4 13" id="KW-0378">Hydrolase</keyword>
<feature type="compositionally biased region" description="Low complexity" evidence="14">
    <location>
        <begin position="708"/>
        <end position="720"/>
    </location>
</feature>
<dbReference type="Gene3D" id="3.40.50.300">
    <property type="entry name" value="P-loop containing nucleotide triphosphate hydrolases"/>
    <property type="match status" value="3"/>
</dbReference>
<dbReference type="FunFam" id="1.10.486.10:FF:000003">
    <property type="entry name" value="ATP-dependent DNA helicase"/>
    <property type="match status" value="1"/>
</dbReference>
<feature type="binding site" evidence="13">
    <location>
        <begin position="40"/>
        <end position="47"/>
    </location>
    <ligand>
        <name>ATP</name>
        <dbReference type="ChEBI" id="CHEBI:30616"/>
    </ligand>
</feature>
<dbReference type="GO" id="GO:0005829">
    <property type="term" value="C:cytosol"/>
    <property type="evidence" value="ECO:0007669"/>
    <property type="project" value="TreeGrafter"/>
</dbReference>
<protein>
    <recommendedName>
        <fullName evidence="2">ATP-dependent DNA helicase PcrA</fullName>
        <ecNumber evidence="10">5.6.2.4</ecNumber>
    </recommendedName>
    <alternativeName>
        <fullName evidence="11">DNA 3'-5' helicase PcrA</fullName>
    </alternativeName>
</protein>
<dbReference type="InterPro" id="IPR014016">
    <property type="entry name" value="UvrD-like_ATP-bd"/>
</dbReference>
<evidence type="ECO:0000256" key="7">
    <source>
        <dbReference type="ARBA" id="ARBA00023125"/>
    </source>
</evidence>
<reference evidence="17" key="1">
    <citation type="journal article" date="2021" name="PeerJ">
        <title>Extensive microbial diversity within the chicken gut microbiome revealed by metagenomics and culture.</title>
        <authorList>
            <person name="Gilroy R."/>
            <person name="Ravi A."/>
            <person name="Getino M."/>
            <person name="Pursley I."/>
            <person name="Horton D.L."/>
            <person name="Alikhan N.F."/>
            <person name="Baker D."/>
            <person name="Gharbi K."/>
            <person name="Hall N."/>
            <person name="Watson M."/>
            <person name="Adriaenssens E.M."/>
            <person name="Foster-Nyarko E."/>
            <person name="Jarju S."/>
            <person name="Secka A."/>
            <person name="Antonio M."/>
            <person name="Oren A."/>
            <person name="Chaudhuri R.R."/>
            <person name="La Ragione R."/>
            <person name="Hildebrand F."/>
            <person name="Pallen M.J."/>
        </authorList>
    </citation>
    <scope>NUCLEOTIDE SEQUENCE</scope>
    <source>
        <strain evidence="17">ChiBcolR8-3208</strain>
    </source>
</reference>
<dbReference type="GO" id="GO:0016787">
    <property type="term" value="F:hydrolase activity"/>
    <property type="evidence" value="ECO:0007669"/>
    <property type="project" value="UniProtKB-UniRule"/>
</dbReference>
<evidence type="ECO:0000256" key="11">
    <source>
        <dbReference type="ARBA" id="ARBA00034900"/>
    </source>
</evidence>
<reference evidence="17" key="2">
    <citation type="submission" date="2021-04" db="EMBL/GenBank/DDBJ databases">
        <authorList>
            <person name="Gilroy R."/>
        </authorList>
    </citation>
    <scope>NUCLEOTIDE SEQUENCE</scope>
    <source>
        <strain evidence="17">ChiBcolR8-3208</strain>
    </source>
</reference>
<keyword evidence="8" id="KW-0413">Isomerase</keyword>
<dbReference type="PANTHER" id="PTHR11070:SF2">
    <property type="entry name" value="ATP-DEPENDENT DNA HELICASE SRS2"/>
    <property type="match status" value="1"/>
</dbReference>
<evidence type="ECO:0000259" key="16">
    <source>
        <dbReference type="PROSITE" id="PS51217"/>
    </source>
</evidence>
<dbReference type="CDD" id="cd18807">
    <property type="entry name" value="SF1_C_UvrD"/>
    <property type="match status" value="1"/>
</dbReference>
<dbReference type="GO" id="GO:0009314">
    <property type="term" value="P:response to radiation"/>
    <property type="evidence" value="ECO:0007669"/>
    <property type="project" value="UniProtKB-ARBA"/>
</dbReference>
<evidence type="ECO:0000256" key="12">
    <source>
        <dbReference type="ARBA" id="ARBA00048988"/>
    </source>
</evidence>
<feature type="domain" description="UvrD-like helicase ATP-binding" evidence="15">
    <location>
        <begin position="19"/>
        <end position="339"/>
    </location>
</feature>
<dbReference type="InterPro" id="IPR013986">
    <property type="entry name" value="DExx_box_DNA_helicase_dom_sf"/>
</dbReference>
<proteinExistence type="inferred from homology"/>
<evidence type="ECO:0000259" key="15">
    <source>
        <dbReference type="PROSITE" id="PS51198"/>
    </source>
</evidence>
<dbReference type="GO" id="GO:0033202">
    <property type="term" value="C:DNA helicase complex"/>
    <property type="evidence" value="ECO:0007669"/>
    <property type="project" value="TreeGrafter"/>
</dbReference>
<keyword evidence="6 13" id="KW-0067">ATP-binding</keyword>
<dbReference type="PROSITE" id="PS51198">
    <property type="entry name" value="UVRD_HELICASE_ATP_BIND"/>
    <property type="match status" value="1"/>
</dbReference>
<evidence type="ECO:0000256" key="6">
    <source>
        <dbReference type="ARBA" id="ARBA00022840"/>
    </source>
</evidence>
<dbReference type="InterPro" id="IPR014017">
    <property type="entry name" value="DNA_helicase_UvrD-like_C"/>
</dbReference>
<dbReference type="Pfam" id="PF00580">
    <property type="entry name" value="UvrD-helicase"/>
    <property type="match status" value="2"/>
</dbReference>
<dbReference type="PANTHER" id="PTHR11070">
    <property type="entry name" value="UVRD / RECB / PCRA DNA HELICASE FAMILY MEMBER"/>
    <property type="match status" value="1"/>
</dbReference>
<organism evidence="17 18">
    <name type="scientific">Candidatus Acutalibacter ornithocaccae</name>
    <dbReference type="NCBI Taxonomy" id="2838416"/>
    <lineage>
        <taxon>Bacteria</taxon>
        <taxon>Bacillati</taxon>
        <taxon>Bacillota</taxon>
        <taxon>Clostridia</taxon>
        <taxon>Eubacteriales</taxon>
        <taxon>Acutalibacteraceae</taxon>
        <taxon>Acutalibacter</taxon>
    </lineage>
</organism>
<evidence type="ECO:0000256" key="4">
    <source>
        <dbReference type="ARBA" id="ARBA00022801"/>
    </source>
</evidence>
<evidence type="ECO:0000256" key="10">
    <source>
        <dbReference type="ARBA" id="ARBA00034808"/>
    </source>
</evidence>
<evidence type="ECO:0000313" key="17">
    <source>
        <dbReference type="EMBL" id="HJB36789.1"/>
    </source>
</evidence>
<dbReference type="EC" id="5.6.2.4" evidence="10"/>
<comment type="similarity">
    <text evidence="1">Belongs to the helicase family. UvrD subfamily.</text>
</comment>
<dbReference type="GO" id="GO:0043138">
    <property type="term" value="F:3'-5' DNA helicase activity"/>
    <property type="evidence" value="ECO:0007669"/>
    <property type="project" value="UniProtKB-EC"/>
</dbReference>
<dbReference type="GO" id="GO:0005524">
    <property type="term" value="F:ATP binding"/>
    <property type="evidence" value="ECO:0007669"/>
    <property type="project" value="UniProtKB-UniRule"/>
</dbReference>
<keyword evidence="7" id="KW-0238">DNA-binding</keyword>
<comment type="catalytic activity">
    <reaction evidence="12">
        <text>ATP + H2O = ADP + phosphate + H(+)</text>
        <dbReference type="Rhea" id="RHEA:13065"/>
        <dbReference type="ChEBI" id="CHEBI:15377"/>
        <dbReference type="ChEBI" id="CHEBI:15378"/>
        <dbReference type="ChEBI" id="CHEBI:30616"/>
        <dbReference type="ChEBI" id="CHEBI:43474"/>
        <dbReference type="ChEBI" id="CHEBI:456216"/>
        <dbReference type="EC" id="5.6.2.4"/>
    </reaction>
</comment>
<dbReference type="FunFam" id="1.10.10.160:FF:000001">
    <property type="entry name" value="ATP-dependent DNA helicase"/>
    <property type="match status" value="1"/>
</dbReference>
<sequence>MTNQELLSLRRQVMERDFSRMNARQQEAVFSTEGPLLVLAGAGSGKTTVLVNRIANIVRYGQAYHSPLMSQDLTPEDVELCKGYLLDGELPNIVRSRLGVAPCPPWRVMAITFTNKAAGELKARLCQMLGEGGDEVWASTFHSSCARILRRDGDRLGYTSHFTIYDTDDSRRLMKDVLKDLDIPERALSVRGALAEISRAKDKLTTPEDFEAGAGDDFRLKKVAQAYRVYQRRLADADAMDFDDLIVNAVRLFETCPDVLEYYQNRFRYLMVDEYQDTNHAQYRFVSLLAQRSGNLCVVGDDDQSIYKFRGATIENILHFEEDFPGAKVVRLEQNYRSTQNILDAANAVIANNQERKGKTLWTAAGPGAKIGLHLAENEQDEADCIAKAILDGVSKGRKFSDFAVLYRMNSQSQALERMFAKQGIPHRIIGGTRFFDRKEVRDMIAYLSVINNPADEIRLRRIVNVPKRGIGERTVDLAGEIGQQVGESLYTVLSHPKDFPAIARAAAKTAPFVQMMDDLMGMNQEGMAPSQLYAQLVERLDYLEYLKQDDPEKAEERVENVQELSSMLQRYEEEAGEGASLSGFLEEVSLFTDIDNYDAGADSAVLMTIHSAKGLEFPVVFLPGWEEGVFPSGAVLYNPEEVEEERRLAYVAITRAREELYLYHAESRMIFGTTNRNRLSRFAEEIPSELLERSQSRTWSRPVPTGAARPSVPAAAAKPQPLYKPHPVKPTPAGTYRAGDTVKHKTFGQGMVLSATPMANDTLLEIAFEKVGTKKLFANFARLEKL</sequence>
<evidence type="ECO:0000256" key="1">
    <source>
        <dbReference type="ARBA" id="ARBA00009922"/>
    </source>
</evidence>
<accession>A0A9D2LX11</accession>
<keyword evidence="5 13" id="KW-0347">Helicase</keyword>
<evidence type="ECO:0000256" key="13">
    <source>
        <dbReference type="PROSITE-ProRule" id="PRU00560"/>
    </source>
</evidence>
<evidence type="ECO:0000256" key="5">
    <source>
        <dbReference type="ARBA" id="ARBA00022806"/>
    </source>
</evidence>
<dbReference type="GO" id="GO:0000725">
    <property type="term" value="P:recombinational repair"/>
    <property type="evidence" value="ECO:0007669"/>
    <property type="project" value="TreeGrafter"/>
</dbReference>
<dbReference type="Pfam" id="PF13361">
    <property type="entry name" value="UvrD_C"/>
    <property type="match status" value="1"/>
</dbReference>
<dbReference type="PROSITE" id="PS51217">
    <property type="entry name" value="UVRD_HELICASE_CTER"/>
    <property type="match status" value="1"/>
</dbReference>
<dbReference type="InterPro" id="IPR000212">
    <property type="entry name" value="DNA_helicase_UvrD/REP"/>
</dbReference>
<dbReference type="Pfam" id="PF21196">
    <property type="entry name" value="PcrA_UvrD_tudor"/>
    <property type="match status" value="1"/>
</dbReference>
<gene>
    <name evidence="17" type="ORF">H9942_01815</name>
</gene>
<dbReference type="AlphaFoldDB" id="A0A9D2LX11"/>
<dbReference type="InterPro" id="IPR027417">
    <property type="entry name" value="P-loop_NTPase"/>
</dbReference>
<dbReference type="SUPFAM" id="SSF52540">
    <property type="entry name" value="P-loop containing nucleoside triphosphate hydrolases"/>
    <property type="match status" value="1"/>
</dbReference>
<comment type="caution">
    <text evidence="17">The sequence shown here is derived from an EMBL/GenBank/DDBJ whole genome shotgun (WGS) entry which is preliminary data.</text>
</comment>
<comment type="catalytic activity">
    <reaction evidence="9">
        <text>Couples ATP hydrolysis with the unwinding of duplex DNA by translocating in the 3'-5' direction.</text>
        <dbReference type="EC" id="5.6.2.4"/>
    </reaction>
</comment>
<dbReference type="Gene3D" id="1.10.486.10">
    <property type="entry name" value="PCRA, domain 4"/>
    <property type="match status" value="1"/>
</dbReference>
<evidence type="ECO:0000256" key="9">
    <source>
        <dbReference type="ARBA" id="ARBA00034617"/>
    </source>
</evidence>